<dbReference type="Pfam" id="PF08873">
    <property type="entry name" value="Phage_Mu_Gp37"/>
    <property type="match status" value="1"/>
</dbReference>
<gene>
    <name evidence="1" type="ORF">BA896_021835</name>
</gene>
<evidence type="ECO:0008006" key="3">
    <source>
        <dbReference type="Google" id="ProtNLM"/>
    </source>
</evidence>
<organism evidence="1 2">
    <name type="scientific">Janthinobacterium lividum</name>
    <dbReference type="NCBI Taxonomy" id="29581"/>
    <lineage>
        <taxon>Bacteria</taxon>
        <taxon>Pseudomonadati</taxon>
        <taxon>Pseudomonadota</taxon>
        <taxon>Betaproteobacteria</taxon>
        <taxon>Burkholderiales</taxon>
        <taxon>Oxalobacteraceae</taxon>
        <taxon>Janthinobacterium</taxon>
    </lineage>
</organism>
<dbReference type="AlphaFoldDB" id="A0A1E8PKI9"/>
<dbReference type="Proteomes" id="UP000092634">
    <property type="component" value="Unassembled WGS sequence"/>
</dbReference>
<comment type="caution">
    <text evidence="1">The sequence shown here is derived from an EMBL/GenBank/DDBJ whole genome shotgun (WGS) entry which is preliminary data.</text>
</comment>
<dbReference type="InterPro" id="IPR014972">
    <property type="entry name" value="Phage_Mu_Gp37"/>
</dbReference>
<evidence type="ECO:0000313" key="2">
    <source>
        <dbReference type="Proteomes" id="UP000092634"/>
    </source>
</evidence>
<evidence type="ECO:0000313" key="1">
    <source>
        <dbReference type="EMBL" id="OFJ46397.1"/>
    </source>
</evidence>
<name>A0A1E8PKI9_9BURK</name>
<dbReference type="EMBL" id="MAQB02000014">
    <property type="protein sequence ID" value="OFJ46397.1"/>
    <property type="molecule type" value="Genomic_DNA"/>
</dbReference>
<proteinExistence type="predicted"/>
<protein>
    <recommendedName>
        <fullName evidence="3">DUF1834 family protein</fullName>
    </recommendedName>
</protein>
<accession>A0A1E8PKI9</accession>
<sequence length="197" mass="21777">MIGELEDAIVARIKAAQAAGLWPYKLLTVDTYGGQIDENTQSTFRFPAVFVAFTRMKQKDMLGERDRLASVHLVLYVAARNPRNERATRHGDMHEPGSFQIAEDVIALLEGQRVGMPMVRPLMQTEIETLFVARKSDGAHAESILAVSFECQFAWRAALPECANVTADDWLKTGQTFYLKPGDNVADAAALTVHATP</sequence>
<reference evidence="1 2" key="1">
    <citation type="submission" date="2016-10" db="EMBL/GenBank/DDBJ databases">
        <title>Updated version of Genome Assembly of Janthinobacterium lividum ERGS5:01.</title>
        <authorList>
            <person name="Kumar R."/>
            <person name="Acharya V."/>
            <person name="Singh D."/>
        </authorList>
    </citation>
    <scope>NUCLEOTIDE SEQUENCE [LARGE SCALE GENOMIC DNA]</scope>
    <source>
        <strain evidence="1 2">ERGS5:01</strain>
    </source>
</reference>